<keyword evidence="1" id="KW-0812">Transmembrane</keyword>
<keyword evidence="1" id="KW-1133">Transmembrane helix</keyword>
<dbReference type="AlphaFoldDB" id="A0A939LND7"/>
<feature type="transmembrane region" description="Helical" evidence="1">
    <location>
        <begin position="27"/>
        <end position="47"/>
    </location>
</feature>
<evidence type="ECO:0000313" key="2">
    <source>
        <dbReference type="EMBL" id="MBO1751572.1"/>
    </source>
</evidence>
<feature type="transmembrane region" description="Helical" evidence="1">
    <location>
        <begin position="59"/>
        <end position="89"/>
    </location>
</feature>
<evidence type="ECO:0000313" key="3">
    <source>
        <dbReference type="Proteomes" id="UP000664209"/>
    </source>
</evidence>
<evidence type="ECO:0000256" key="1">
    <source>
        <dbReference type="SAM" id="Phobius"/>
    </source>
</evidence>
<keyword evidence="1" id="KW-0472">Membrane</keyword>
<protein>
    <submittedName>
        <fullName evidence="2">DUF4233 domain-containing protein</fullName>
    </submittedName>
</protein>
<dbReference type="EMBL" id="JAGEMK010000003">
    <property type="protein sequence ID" value="MBO1751572.1"/>
    <property type="molecule type" value="Genomic_DNA"/>
</dbReference>
<feature type="transmembrane region" description="Helical" evidence="1">
    <location>
        <begin position="6"/>
        <end position="22"/>
    </location>
</feature>
<reference evidence="2" key="1">
    <citation type="submission" date="2021-03" db="EMBL/GenBank/DDBJ databases">
        <title>Actinotalea soli sp. nov., isolated from soil.</title>
        <authorList>
            <person name="Ping W."/>
            <person name="Zhang J."/>
        </authorList>
    </citation>
    <scope>NUCLEOTIDE SEQUENCE</scope>
    <source>
        <strain evidence="2">BY-33</strain>
    </source>
</reference>
<organism evidence="2 3">
    <name type="scientific">Actinotalea soli</name>
    <dbReference type="NCBI Taxonomy" id="2819234"/>
    <lineage>
        <taxon>Bacteria</taxon>
        <taxon>Bacillati</taxon>
        <taxon>Actinomycetota</taxon>
        <taxon>Actinomycetes</taxon>
        <taxon>Micrococcales</taxon>
        <taxon>Cellulomonadaceae</taxon>
        <taxon>Actinotalea</taxon>
    </lineage>
</organism>
<sequence length="106" mass="11151">MLVLEAFVVVFATLTGYGLRLAPGSVLWGVGGALVLSLVLAAGMLRWPGGYVVGSVLQVAVLLTGLALPMMFVVGGIFVVLWVVALRLGGRIDRERRERGQLVTGS</sequence>
<gene>
    <name evidence="2" type="ORF">J4G33_07110</name>
</gene>
<dbReference type="InterPro" id="IPR025327">
    <property type="entry name" value="DUF4233"/>
</dbReference>
<dbReference type="Proteomes" id="UP000664209">
    <property type="component" value="Unassembled WGS sequence"/>
</dbReference>
<accession>A0A939LND7</accession>
<name>A0A939LND7_9CELL</name>
<dbReference type="Pfam" id="PF14017">
    <property type="entry name" value="DUF4233"/>
    <property type="match status" value="1"/>
</dbReference>
<proteinExistence type="predicted"/>
<comment type="caution">
    <text evidence="2">The sequence shown here is derived from an EMBL/GenBank/DDBJ whole genome shotgun (WGS) entry which is preliminary data.</text>
</comment>
<keyword evidence="3" id="KW-1185">Reference proteome</keyword>